<feature type="region of interest" description="Disordered" evidence="2">
    <location>
        <begin position="53"/>
        <end position="101"/>
    </location>
</feature>
<evidence type="ECO:0000313" key="3">
    <source>
        <dbReference type="EMBL" id="KCZ98757.1"/>
    </source>
</evidence>
<feature type="compositionally biased region" description="Low complexity" evidence="2">
    <location>
        <begin position="53"/>
        <end position="69"/>
    </location>
</feature>
<feature type="compositionally biased region" description="Low complexity" evidence="2">
    <location>
        <begin position="76"/>
        <end position="86"/>
    </location>
</feature>
<evidence type="ECO:0000256" key="1">
    <source>
        <dbReference type="SAM" id="Coils"/>
    </source>
</evidence>
<feature type="region of interest" description="Disordered" evidence="2">
    <location>
        <begin position="163"/>
        <end position="182"/>
    </location>
</feature>
<dbReference type="OrthoDB" id="7620479at2"/>
<feature type="region of interest" description="Disordered" evidence="2">
    <location>
        <begin position="464"/>
        <end position="490"/>
    </location>
</feature>
<sequence>MLQEPLKPTEAADAPFRARLRARDGRRPQSTLAILAGYEPKDGETAELAAIAPRRPRPVAVTAPVAQTRPEPRRVPPAGRPEAWAPPARPEPAPPRQEIRRPPLVIVPPAEEAAEPATDTDKKEERATRLGWLSEYSQLAFAGLAVLGLAGLSLLAIDHSLKGKPGAAPEEGDDAARRSAADTGTAVLPASVSAVAVQEAATPLGAEPQPWFDYRGVADYLKTRVDAFETSERDAARRQQEEAQRLASAAIADAEAGRLAAAAQAEADALAARDAAIDAERQRLAREEAERIANEEAARLAAQAEAEAAARAEADRLAKLEAERAAAALAEQRRVAELEAERAAAAEAKRLAEIESRRMAAEAEAKRLAELEAQRAAAQAEQQRLADLAARRAAEEEARRLAALDAKRAADAAEARRLADLEAQRLADIEAQRLAARNAEESAITLAAAGVAPRAPAVVKPVAPPRPASLKPDRASIQPLATPEPAPVTRPAPAILTARAPEVRPFIAGPADARRGADVFVAERVALTTGETISVDAMSGLQTEFVRLVAVSPDGAAHQMAAPDGRQIEITFERTQLVEAGAANLRTIGYSADDAAPVTRGYAEQPVVNVSVMCRDVAYAIPGQERGRFSACRGADGHWMLARTADPSVGQGV</sequence>
<proteinExistence type="predicted"/>
<name>A0A062V956_9PROT</name>
<keyword evidence="1" id="KW-0175">Coiled coil</keyword>
<evidence type="ECO:0000313" key="4">
    <source>
        <dbReference type="Proteomes" id="UP000027100"/>
    </source>
</evidence>
<protein>
    <submittedName>
        <fullName evidence="3">Uncharacterized protein</fullName>
    </submittedName>
</protein>
<dbReference type="eggNOG" id="COG3064">
    <property type="taxonomic scope" value="Bacteria"/>
</dbReference>
<evidence type="ECO:0000256" key="2">
    <source>
        <dbReference type="SAM" id="MobiDB-lite"/>
    </source>
</evidence>
<accession>A0A062V956</accession>
<dbReference type="RefSeq" id="WP_051612485.1">
    <property type="nucleotide sequence ID" value="NZ_ARYM01000009.1"/>
</dbReference>
<organism evidence="3 4">
    <name type="scientific">Hyphomonas polymorpha PS728</name>
    <dbReference type="NCBI Taxonomy" id="1280954"/>
    <lineage>
        <taxon>Bacteria</taxon>
        <taxon>Pseudomonadati</taxon>
        <taxon>Pseudomonadota</taxon>
        <taxon>Alphaproteobacteria</taxon>
        <taxon>Hyphomonadales</taxon>
        <taxon>Hyphomonadaceae</taxon>
        <taxon>Hyphomonas</taxon>
    </lineage>
</organism>
<dbReference type="EMBL" id="ARYM01000009">
    <property type="protein sequence ID" value="KCZ98757.1"/>
    <property type="molecule type" value="Genomic_DNA"/>
</dbReference>
<comment type="caution">
    <text evidence="3">The sequence shown here is derived from an EMBL/GenBank/DDBJ whole genome shotgun (WGS) entry which is preliminary data.</text>
</comment>
<reference evidence="3 4" key="1">
    <citation type="journal article" date="2014" name="Antonie Van Leeuwenhoek">
        <title>Hyphomonas beringensis sp. nov. and Hyphomonas chukchiensis sp. nov., isolated from surface seawater of the Bering Sea and Chukchi Sea.</title>
        <authorList>
            <person name="Li C."/>
            <person name="Lai Q."/>
            <person name="Li G."/>
            <person name="Dong C."/>
            <person name="Wang J."/>
            <person name="Liao Y."/>
            <person name="Shao Z."/>
        </authorList>
    </citation>
    <scope>NUCLEOTIDE SEQUENCE [LARGE SCALE GENOMIC DNA]</scope>
    <source>
        <strain evidence="3 4">PS728</strain>
    </source>
</reference>
<gene>
    <name evidence="3" type="ORF">HPO_09383</name>
</gene>
<dbReference type="STRING" id="1280954.HPO_09383"/>
<dbReference type="AlphaFoldDB" id="A0A062V956"/>
<feature type="coiled-coil region" evidence="1">
    <location>
        <begin position="262"/>
        <end position="432"/>
    </location>
</feature>
<feature type="region of interest" description="Disordered" evidence="2">
    <location>
        <begin position="1"/>
        <end position="28"/>
    </location>
</feature>
<keyword evidence="4" id="KW-1185">Reference proteome</keyword>
<dbReference type="Proteomes" id="UP000027100">
    <property type="component" value="Unassembled WGS sequence"/>
</dbReference>
<dbReference type="PATRIC" id="fig|1280954.3.peg.1900"/>